<dbReference type="GO" id="GO:0019684">
    <property type="term" value="P:photosynthesis, light reaction"/>
    <property type="evidence" value="ECO:0007669"/>
    <property type="project" value="InterPro"/>
</dbReference>
<reference evidence="1" key="1">
    <citation type="submission" date="2024-06" db="EMBL/GenBank/DDBJ databases">
        <title>Streptomyces sp. strain HUAS MG91 genome sequences.</title>
        <authorList>
            <person name="Mo P."/>
        </authorList>
    </citation>
    <scope>NUCLEOTIDE SEQUENCE</scope>
    <source>
        <strain evidence="1">HUAS MG91</strain>
    </source>
</reference>
<dbReference type="InterPro" id="IPR011033">
    <property type="entry name" value="PRC_barrel-like_sf"/>
</dbReference>
<name>A0AAU8J181_9ACTN</name>
<proteinExistence type="predicted"/>
<dbReference type="KEGG" id="stac:ABII15_29135"/>
<evidence type="ECO:0000313" key="1">
    <source>
        <dbReference type="EMBL" id="XCJ73774.1"/>
    </source>
</evidence>
<dbReference type="EMBL" id="CP159534">
    <property type="protein sequence ID" value="XCJ73774.1"/>
    <property type="molecule type" value="Genomic_DNA"/>
</dbReference>
<protein>
    <submittedName>
        <fullName evidence="1">PRC-barrel domain containing protein</fullName>
    </submittedName>
</protein>
<organism evidence="1">
    <name type="scientific">Streptomyces tabacisoli</name>
    <dbReference type="NCBI Taxonomy" id="3156398"/>
    <lineage>
        <taxon>Bacteria</taxon>
        <taxon>Bacillati</taxon>
        <taxon>Actinomycetota</taxon>
        <taxon>Actinomycetes</taxon>
        <taxon>Kitasatosporales</taxon>
        <taxon>Streptomycetaceae</taxon>
        <taxon>Streptomyces</taxon>
    </lineage>
</organism>
<dbReference type="InterPro" id="IPR014747">
    <property type="entry name" value="Bac_photo_RC_H_C"/>
</dbReference>
<dbReference type="AlphaFoldDB" id="A0AAU8J181"/>
<dbReference type="RefSeq" id="WP_353945225.1">
    <property type="nucleotide sequence ID" value="NZ_CP159534.1"/>
</dbReference>
<dbReference type="Gene3D" id="3.90.50.10">
    <property type="entry name" value="Photosynthetic Reaction Center, subunit H, domain 2"/>
    <property type="match status" value="1"/>
</dbReference>
<accession>A0AAU8J181</accession>
<dbReference type="GO" id="GO:0030077">
    <property type="term" value="C:plasma membrane light-harvesting complex"/>
    <property type="evidence" value="ECO:0007669"/>
    <property type="project" value="InterPro"/>
</dbReference>
<sequence length="126" mass="13715">MTEDLTARPMPGMTEAQDLAAGRLRGPELVGYTVEARDGSVGRVDAVSEEVGPEHVVVDTRDVLLSKKVLLPMAAVTRIDEKAQRLHVGHDAEKIKGAPRFDRDMRVTDPGFRALIDEHYGLPGTA</sequence>
<dbReference type="SUPFAM" id="SSF50346">
    <property type="entry name" value="PRC-barrel domain"/>
    <property type="match status" value="1"/>
</dbReference>
<gene>
    <name evidence="1" type="ORF">ABII15_29135</name>
</gene>